<proteinExistence type="predicted"/>
<dbReference type="SUPFAM" id="SSF53474">
    <property type="entry name" value="alpha/beta-Hydrolases"/>
    <property type="match status" value="1"/>
</dbReference>
<keyword evidence="2" id="KW-0378">Hydrolase</keyword>
<accession>A0ABY4QW10</accession>
<sequence>MPLLSGAEPFSADGPGTTGRVGVLVSHGFTGTPASMRPWAEHLAEAGYTVRLPRLPGHGTRWQDLNDTKWTDWYGEISRAYAELSERCDAVFACGLSMGATLVTKLAEDHGSAIAGLVLVNPAYGTLRKDAAFARYLTWAVKSRPGIGSDIKKVGEREPGYDRTPLKAFVSLQALWKIVVADLGKVSAPIRFYHSSEDHVVDDLSGRLLRAGATATTVEEITLADSYHVATMDNDAETIFAGSVDFIRQHTAASIED</sequence>
<dbReference type="PANTHER" id="PTHR11614">
    <property type="entry name" value="PHOSPHOLIPASE-RELATED"/>
    <property type="match status" value="1"/>
</dbReference>
<protein>
    <submittedName>
        <fullName evidence="2">Alpha/beta fold hydrolase</fullName>
    </submittedName>
</protein>
<dbReference type="InterPro" id="IPR012354">
    <property type="entry name" value="Esterase_lipase"/>
</dbReference>
<dbReference type="Gene3D" id="3.40.50.1820">
    <property type="entry name" value="alpha/beta hydrolase"/>
    <property type="match status" value="1"/>
</dbReference>
<dbReference type="InterPro" id="IPR051044">
    <property type="entry name" value="MAG_DAG_Lipase"/>
</dbReference>
<reference evidence="2" key="2">
    <citation type="submission" date="2022-05" db="EMBL/GenBank/DDBJ databases">
        <authorList>
            <person name="Kim J.-S."/>
            <person name="Lee K."/>
            <person name="Suh M."/>
            <person name="Eom M."/>
            <person name="Kim J.-S."/>
            <person name="Kim D.-S."/>
            <person name="Ko S.-H."/>
            <person name="Shin Y."/>
            <person name="Lee J.-S."/>
        </authorList>
    </citation>
    <scope>NUCLEOTIDE SEQUENCE</scope>
    <source>
        <strain evidence="2">N237</strain>
    </source>
</reference>
<dbReference type="InterPro" id="IPR022742">
    <property type="entry name" value="Hydrolase_4"/>
</dbReference>
<dbReference type="RefSeq" id="WP_249769715.1">
    <property type="nucleotide sequence ID" value="NZ_CP097332.1"/>
</dbReference>
<evidence type="ECO:0000313" key="3">
    <source>
        <dbReference type="Proteomes" id="UP001056336"/>
    </source>
</evidence>
<dbReference type="Pfam" id="PF12146">
    <property type="entry name" value="Hydrolase_4"/>
    <property type="match status" value="1"/>
</dbReference>
<dbReference type="Proteomes" id="UP001056336">
    <property type="component" value="Chromosome"/>
</dbReference>
<dbReference type="InterPro" id="IPR029058">
    <property type="entry name" value="AB_hydrolase_fold"/>
</dbReference>
<feature type="domain" description="Serine aminopeptidase S33" evidence="1">
    <location>
        <begin position="23"/>
        <end position="234"/>
    </location>
</feature>
<name>A0ABY4QW10_9ACTN</name>
<dbReference type="PIRSF" id="PIRSF017388">
    <property type="entry name" value="Esterase_lipase"/>
    <property type="match status" value="1"/>
</dbReference>
<evidence type="ECO:0000259" key="1">
    <source>
        <dbReference type="Pfam" id="PF12146"/>
    </source>
</evidence>
<gene>
    <name evidence="2" type="ORF">M6D93_13075</name>
</gene>
<evidence type="ECO:0000313" key="2">
    <source>
        <dbReference type="EMBL" id="UQX87231.1"/>
    </source>
</evidence>
<organism evidence="2 3">
    <name type="scientific">Jatrophihabitans telluris</name>
    <dbReference type="NCBI Taxonomy" id="2038343"/>
    <lineage>
        <taxon>Bacteria</taxon>
        <taxon>Bacillati</taxon>
        <taxon>Actinomycetota</taxon>
        <taxon>Actinomycetes</taxon>
        <taxon>Jatrophihabitantales</taxon>
        <taxon>Jatrophihabitantaceae</taxon>
        <taxon>Jatrophihabitans</taxon>
    </lineage>
</organism>
<keyword evidence="3" id="KW-1185">Reference proteome</keyword>
<dbReference type="GO" id="GO:0016787">
    <property type="term" value="F:hydrolase activity"/>
    <property type="evidence" value="ECO:0007669"/>
    <property type="project" value="UniProtKB-KW"/>
</dbReference>
<reference evidence="2" key="1">
    <citation type="journal article" date="2018" name="Int. J. Syst. Evol. Microbiol.">
        <title>Jatrophihabitans telluris sp. nov., isolated from sediment soil of lava forest wetlands and the emended description of the genus Jatrophihabitans.</title>
        <authorList>
            <person name="Lee K.C."/>
            <person name="Suh M.K."/>
            <person name="Eom M.K."/>
            <person name="Kim K.K."/>
            <person name="Kim J.S."/>
            <person name="Kim D.S."/>
            <person name="Ko S.H."/>
            <person name="Shin Y.K."/>
            <person name="Lee J.S."/>
        </authorList>
    </citation>
    <scope>NUCLEOTIDE SEQUENCE</scope>
    <source>
        <strain evidence="2">N237</strain>
    </source>
</reference>
<dbReference type="EMBL" id="CP097332">
    <property type="protein sequence ID" value="UQX87231.1"/>
    <property type="molecule type" value="Genomic_DNA"/>
</dbReference>